<accession>A0A482J2L1</accession>
<dbReference type="AlphaFoldDB" id="A0A482J2L1"/>
<name>A0A482J2L1_9BURK</name>
<reference evidence="1 2" key="1">
    <citation type="submission" date="2019-03" db="EMBL/GenBank/DDBJ databases">
        <title>Comparative insights into the high quality Complete genome sequence of highly metal resistant Cupriavidus metallidurans strain BS1 isolated from a gold-copper mine.</title>
        <authorList>
            <person name="Mazhar H.S."/>
            <person name="Rensing C."/>
        </authorList>
    </citation>
    <scope>NUCLEOTIDE SEQUENCE [LARGE SCALE GENOMIC DNA]</scope>
    <source>
        <strain evidence="1 2">BS1</strain>
    </source>
</reference>
<dbReference type="EMBL" id="CP037901">
    <property type="protein sequence ID" value="QBP13769.1"/>
    <property type="molecule type" value="Genomic_DNA"/>
</dbReference>
<dbReference type="Proteomes" id="UP000253772">
    <property type="component" value="Chromosome c2"/>
</dbReference>
<evidence type="ECO:0000313" key="1">
    <source>
        <dbReference type="EMBL" id="QBP13769.1"/>
    </source>
</evidence>
<organism evidence="1 2">
    <name type="scientific">Cupriavidus metallidurans</name>
    <dbReference type="NCBI Taxonomy" id="119219"/>
    <lineage>
        <taxon>Bacteria</taxon>
        <taxon>Pseudomonadati</taxon>
        <taxon>Pseudomonadota</taxon>
        <taxon>Betaproteobacteria</taxon>
        <taxon>Burkholderiales</taxon>
        <taxon>Burkholderiaceae</taxon>
        <taxon>Cupriavidus</taxon>
    </lineage>
</organism>
<evidence type="ECO:0000313" key="2">
    <source>
        <dbReference type="Proteomes" id="UP000253772"/>
    </source>
</evidence>
<protein>
    <submittedName>
        <fullName evidence="1">Uncharacterized protein</fullName>
    </submittedName>
</protein>
<sequence length="98" mass="10972">MRGRRLWRGCLRQPIPQRAAQLLTGRFLARAGDWSLLFVARGSTPVYVLRPPAGTFFSEGGSHPCTLESLPPSRWPCSRALRRRPWQATTHTSTGPTT</sequence>
<gene>
    <name evidence="1" type="ORF">DDF84_029800</name>
</gene>
<proteinExistence type="predicted"/>